<feature type="domain" description="Aldehyde oxidase/xanthine dehydrogenase a/b hammerhead" evidence="3">
    <location>
        <begin position="31"/>
        <end position="146"/>
    </location>
</feature>
<dbReference type="Proteomes" id="UP001148313">
    <property type="component" value="Unassembled WGS sequence"/>
</dbReference>
<dbReference type="Pfam" id="PF20256">
    <property type="entry name" value="MoCoBD_2"/>
    <property type="match status" value="1"/>
</dbReference>
<accession>A0ABT4VUZ6</accession>
<gene>
    <name evidence="4" type="ORF">OOZ53_24500</name>
</gene>
<dbReference type="InterPro" id="IPR036856">
    <property type="entry name" value="Ald_Oxase/Xan_DH_a/b_sf"/>
</dbReference>
<dbReference type="InterPro" id="IPR016208">
    <property type="entry name" value="Ald_Oxase/xanthine_DH-like"/>
</dbReference>
<keyword evidence="2" id="KW-0560">Oxidoreductase</keyword>
<organism evidence="4 5">
    <name type="scientific">Hoeflea poritis</name>
    <dbReference type="NCBI Taxonomy" id="2993659"/>
    <lineage>
        <taxon>Bacteria</taxon>
        <taxon>Pseudomonadati</taxon>
        <taxon>Pseudomonadota</taxon>
        <taxon>Alphaproteobacteria</taxon>
        <taxon>Hyphomicrobiales</taxon>
        <taxon>Rhizobiaceae</taxon>
        <taxon>Hoeflea</taxon>
    </lineage>
</organism>
<dbReference type="InterPro" id="IPR037165">
    <property type="entry name" value="AldOxase/xan_DH_Mopterin-bd_sf"/>
</dbReference>
<dbReference type="Pfam" id="PF01315">
    <property type="entry name" value="Ald_Xan_dh_C"/>
    <property type="match status" value="1"/>
</dbReference>
<dbReference type="PANTHER" id="PTHR11908:SF132">
    <property type="entry name" value="ALDEHYDE OXIDASE 1-RELATED"/>
    <property type="match status" value="1"/>
</dbReference>
<evidence type="ECO:0000256" key="1">
    <source>
        <dbReference type="ARBA" id="ARBA00022505"/>
    </source>
</evidence>
<keyword evidence="5" id="KW-1185">Reference proteome</keyword>
<dbReference type="Gene3D" id="3.30.365.10">
    <property type="entry name" value="Aldehyde oxidase/xanthine dehydrogenase, molybdopterin binding domain"/>
    <property type="match status" value="4"/>
</dbReference>
<dbReference type="InterPro" id="IPR008274">
    <property type="entry name" value="AldOxase/xan_DH_MoCoBD1"/>
</dbReference>
<comment type="caution">
    <text evidence="4">The sequence shown here is derived from an EMBL/GenBank/DDBJ whole genome shotgun (WGS) entry which is preliminary data.</text>
</comment>
<dbReference type="SUPFAM" id="SSF56003">
    <property type="entry name" value="Molybdenum cofactor-binding domain"/>
    <property type="match status" value="1"/>
</dbReference>
<dbReference type="Gene3D" id="3.90.1170.50">
    <property type="entry name" value="Aldehyde oxidase/xanthine dehydrogenase, a/b hammerhead"/>
    <property type="match status" value="1"/>
</dbReference>
<proteinExistence type="predicted"/>
<evidence type="ECO:0000313" key="4">
    <source>
        <dbReference type="EMBL" id="MDA4848541.1"/>
    </source>
</evidence>
<dbReference type="InterPro" id="IPR046867">
    <property type="entry name" value="AldOxase/xan_DH_MoCoBD2"/>
</dbReference>
<dbReference type="PANTHER" id="PTHR11908">
    <property type="entry name" value="XANTHINE DEHYDROGENASE"/>
    <property type="match status" value="1"/>
</dbReference>
<evidence type="ECO:0000313" key="5">
    <source>
        <dbReference type="Proteomes" id="UP001148313"/>
    </source>
</evidence>
<dbReference type="SMART" id="SM01008">
    <property type="entry name" value="Ald_Xan_dh_C"/>
    <property type="match status" value="1"/>
</dbReference>
<dbReference type="SUPFAM" id="SSF54665">
    <property type="entry name" value="CO dehydrogenase molybdoprotein N-domain-like"/>
    <property type="match status" value="1"/>
</dbReference>
<dbReference type="InterPro" id="IPR000674">
    <property type="entry name" value="Ald_Oxase/Xan_DH_a/b"/>
</dbReference>
<reference evidence="4" key="1">
    <citation type="submission" date="2022-11" db="EMBL/GenBank/DDBJ databases">
        <title>Hoeflea poritis sp. nov., isolated from scleractinian coral Porites lutea.</title>
        <authorList>
            <person name="Zhang G."/>
            <person name="Wei Q."/>
            <person name="Cai L."/>
        </authorList>
    </citation>
    <scope>NUCLEOTIDE SEQUENCE</scope>
    <source>
        <strain evidence="4">E7-10</strain>
    </source>
</reference>
<protein>
    <submittedName>
        <fullName evidence="4">Xanthine dehydrogenase family protein molybdopterin-binding subunit</fullName>
    </submittedName>
</protein>
<dbReference type="EMBL" id="JAPJZH010000024">
    <property type="protein sequence ID" value="MDA4848541.1"/>
    <property type="molecule type" value="Genomic_DNA"/>
</dbReference>
<keyword evidence="1" id="KW-0500">Molybdenum</keyword>
<evidence type="ECO:0000259" key="3">
    <source>
        <dbReference type="SMART" id="SM01008"/>
    </source>
</evidence>
<evidence type="ECO:0000256" key="2">
    <source>
        <dbReference type="ARBA" id="ARBA00023002"/>
    </source>
</evidence>
<name>A0ABT4VUZ6_9HYPH</name>
<dbReference type="RefSeq" id="WP_271092411.1">
    <property type="nucleotide sequence ID" value="NZ_JAPJZH010000024.1"/>
</dbReference>
<dbReference type="Pfam" id="PF02738">
    <property type="entry name" value="MoCoBD_1"/>
    <property type="match status" value="1"/>
</dbReference>
<sequence length="764" mass="81098">MNERVKTPEGRPYYKEIGTRPIRPDGVEKVTGSARFGDDFTLPGTLVGKILRSPHPHARLISVDTSNAKKIAGVKAIVTGSDFPDQPFAYTGPAVLERNMWHVTRNVIAREKVLYEGHAVAAVAAVDEKTASAALQAIAVEYEILPHVTTLDEALAPDAVLLFEDMITRGVEPAPEKPTNIARRANYEKGQIDTAWSSADLIVERSYETKPVHQGYIEPHACLAHYHPDGQADLYTSSQGHFQMRALTATLTGMRLTDIRAIPAEIGGGFGGKTVVYLEPLAMMLSKMSGFPVRMKMTRSEVFKASGPAAGTKARIKLGAKKNGTLVAAEVEMYYEAGAFPGSPFVNGVLCCVAPYTIPNVRLTGWDVVANRPKVAAYRAPGSPQSNFAFESTVDIVCKKLGLDPIAFRKMNAVQVGAELLGGRQLNHEGYLQLLEATERHPQYATELGPNQGRGFAAGYWPNAGGESGATVYVNADGTVNIATGSPDIGGSRASMAQMTAETLGISYDRVRSAVNDTTSVPFTHVTGGSRVTFATGKAVVAACETVIADLRARAAKIWDVDVDAVDWREGAAHPSSSNVGDFDPLTLGDLAARATETGGPIGSSGALNATGHAPGFSAALCDVEVDPETGHVKIIRFTVAQDAGVAIHPSYVEGQMQGAVVQGIGWALSEEYIYGPDGRLQNHGFLDYRMPVASDLPMIDPIVVEVPNPDHPFGVKGVAEAGMVTAMASVANAVADAVDRRMTSLPISPPKLAKEIAAGKAAM</sequence>